<dbReference type="Gene3D" id="2.40.128.20">
    <property type="match status" value="1"/>
</dbReference>
<comment type="caution">
    <text evidence="1">The sequence shown here is derived from an EMBL/GenBank/DDBJ whole genome shotgun (WGS) entry which is preliminary data.</text>
</comment>
<dbReference type="AlphaFoldDB" id="A0A511AV74"/>
<accession>A0A511AV74</accession>
<dbReference type="InterPro" id="IPR012674">
    <property type="entry name" value="Calycin"/>
</dbReference>
<gene>
    <name evidence="1" type="ORF">AKA01nite_17220</name>
</gene>
<sequence>MRQMPSEKIKNGLPAEIKMETSYVQNGESHHHSFEEAGRVVYMNSSYYIRFEEAHEEGAIPVTLKINPDGVVQLIRRAEQTTRLVFDSTQPTESNYRTPAGIIPMTVRTEDIRVSYYDRPFAGRIYIDYSLSANRQKLGDYQIRLRFTT</sequence>
<evidence type="ECO:0000313" key="2">
    <source>
        <dbReference type="Proteomes" id="UP000321662"/>
    </source>
</evidence>
<dbReference type="SUPFAM" id="SSF50814">
    <property type="entry name" value="Lipocalins"/>
    <property type="match status" value="1"/>
</dbReference>
<dbReference type="Pfam" id="PF09148">
    <property type="entry name" value="DUF1934"/>
    <property type="match status" value="1"/>
</dbReference>
<dbReference type="InterPro" id="IPR015231">
    <property type="entry name" value="DUF1934"/>
</dbReference>
<dbReference type="Proteomes" id="UP000321662">
    <property type="component" value="Unassembled WGS sequence"/>
</dbReference>
<proteinExistence type="predicted"/>
<name>A0A511AV74_9LACT</name>
<organism evidence="1 2">
    <name type="scientific">Alkalibacterium kapii</name>
    <dbReference type="NCBI Taxonomy" id="426704"/>
    <lineage>
        <taxon>Bacteria</taxon>
        <taxon>Bacillati</taxon>
        <taxon>Bacillota</taxon>
        <taxon>Bacilli</taxon>
        <taxon>Lactobacillales</taxon>
        <taxon>Carnobacteriaceae</taxon>
        <taxon>Alkalibacterium</taxon>
    </lineage>
</organism>
<keyword evidence="2" id="KW-1185">Reference proteome</keyword>
<dbReference type="EMBL" id="BJUY01000031">
    <property type="protein sequence ID" value="GEK92100.1"/>
    <property type="molecule type" value="Genomic_DNA"/>
</dbReference>
<reference evidence="1 2" key="1">
    <citation type="submission" date="2019-07" db="EMBL/GenBank/DDBJ databases">
        <title>Whole genome shotgun sequence of Alkalibacterium kapii NBRC 103247.</title>
        <authorList>
            <person name="Hosoyama A."/>
            <person name="Uohara A."/>
            <person name="Ohji S."/>
            <person name="Ichikawa N."/>
        </authorList>
    </citation>
    <scope>NUCLEOTIDE SEQUENCE [LARGE SCALE GENOMIC DNA]</scope>
    <source>
        <strain evidence="1 2">NBRC 103247</strain>
    </source>
</reference>
<evidence type="ECO:0000313" key="1">
    <source>
        <dbReference type="EMBL" id="GEK92100.1"/>
    </source>
</evidence>
<protein>
    <recommendedName>
        <fullName evidence="3">DUF1934 domain-containing protein</fullName>
    </recommendedName>
</protein>
<evidence type="ECO:0008006" key="3">
    <source>
        <dbReference type="Google" id="ProtNLM"/>
    </source>
</evidence>